<dbReference type="AlphaFoldDB" id="A0A0L0HNV9"/>
<dbReference type="InParanoid" id="A0A0L0HNV9"/>
<dbReference type="EMBL" id="KQ257452">
    <property type="protein sequence ID" value="KND03086.1"/>
    <property type="molecule type" value="Genomic_DNA"/>
</dbReference>
<dbReference type="InterPro" id="IPR004963">
    <property type="entry name" value="PAE/NOTUM"/>
</dbReference>
<dbReference type="eggNOG" id="KOG4287">
    <property type="taxonomic scope" value="Eukaryota"/>
</dbReference>
<dbReference type="Proteomes" id="UP000053201">
    <property type="component" value="Unassembled WGS sequence"/>
</dbReference>
<dbReference type="OrthoDB" id="2015280at2759"/>
<name>A0A0L0HNV9_SPIPD</name>
<gene>
    <name evidence="2" type="ORF">SPPG_02150</name>
</gene>
<proteinExistence type="predicted"/>
<sequence>MRYLLVYVASWLILQSGAYAQSGCANKNSLPASIATSRSALCMDGTVPAYYVDGATSDQSRNKWVIFLQGGSFCFTQVQCDVRSRTPLGSSATYSDTTAFNDEVVLGMLSSDPANNDLADWNRVAIPYCSQDLWSGTMQGRNKLGYYAAGHNILNAIFEDLVDKHGFGNAAEVVMAGISAGAVGTMLNVDFFAAKFPNAKFRAIVNAGWFMRVEHFAVLGRYDPNGLLASRPESEADAVSLWNMFVDQECAVSVNGSIFNCVHASALIPHISTPLFIMQDLFDNFQLSDNNVDLSQMSTRPNMKNYVSSFARTMCNEAATTQFRSSHSLFFPACTSHPVPWYKVLVGGKTARQTFAEMQSSNTTLIDNNCGFYSGQSLFNPTCIDDTERTGSIGLASCTRNSARATGSNINVDTTLSFLGGIFSVFALLFT</sequence>
<evidence type="ECO:0000313" key="3">
    <source>
        <dbReference type="Proteomes" id="UP000053201"/>
    </source>
</evidence>
<evidence type="ECO:0008006" key="4">
    <source>
        <dbReference type="Google" id="ProtNLM"/>
    </source>
</evidence>
<reference evidence="2 3" key="1">
    <citation type="submission" date="2009-08" db="EMBL/GenBank/DDBJ databases">
        <title>The Genome Sequence of Spizellomyces punctatus strain DAOM BR117.</title>
        <authorList>
            <consortium name="The Broad Institute Genome Sequencing Platform"/>
            <person name="Russ C."/>
            <person name="Cuomo C."/>
            <person name="Shea T."/>
            <person name="Young S.K."/>
            <person name="Zeng Q."/>
            <person name="Koehrsen M."/>
            <person name="Haas B."/>
            <person name="Borodovsky M."/>
            <person name="Guigo R."/>
            <person name="Alvarado L."/>
            <person name="Berlin A."/>
            <person name="Bochicchio J."/>
            <person name="Borenstein D."/>
            <person name="Chapman S."/>
            <person name="Chen Z."/>
            <person name="Engels R."/>
            <person name="Freedman E."/>
            <person name="Gellesch M."/>
            <person name="Goldberg J."/>
            <person name="Griggs A."/>
            <person name="Gujja S."/>
            <person name="Heiman D."/>
            <person name="Hepburn T."/>
            <person name="Howarth C."/>
            <person name="Jen D."/>
            <person name="Larson L."/>
            <person name="Lewis B."/>
            <person name="Mehta T."/>
            <person name="Park D."/>
            <person name="Pearson M."/>
            <person name="Roberts A."/>
            <person name="Saif S."/>
            <person name="Shenoy N."/>
            <person name="Sisk P."/>
            <person name="Stolte C."/>
            <person name="Sykes S."/>
            <person name="Thomson T."/>
            <person name="Walk T."/>
            <person name="White J."/>
            <person name="Yandava C."/>
            <person name="Burger G."/>
            <person name="Gray M.W."/>
            <person name="Holland P.W.H."/>
            <person name="King N."/>
            <person name="Lang F.B.F."/>
            <person name="Roger A.J."/>
            <person name="Ruiz-Trillo I."/>
            <person name="Lander E."/>
            <person name="Nusbaum C."/>
        </authorList>
    </citation>
    <scope>NUCLEOTIDE SEQUENCE [LARGE SCALE GENOMIC DNA]</scope>
    <source>
        <strain evidence="2 3">DAOM BR117</strain>
    </source>
</reference>
<dbReference type="GeneID" id="27685761"/>
<keyword evidence="3" id="KW-1185">Reference proteome</keyword>
<organism evidence="2 3">
    <name type="scientific">Spizellomyces punctatus (strain DAOM BR117)</name>
    <dbReference type="NCBI Taxonomy" id="645134"/>
    <lineage>
        <taxon>Eukaryota</taxon>
        <taxon>Fungi</taxon>
        <taxon>Fungi incertae sedis</taxon>
        <taxon>Chytridiomycota</taxon>
        <taxon>Chytridiomycota incertae sedis</taxon>
        <taxon>Chytridiomycetes</taxon>
        <taxon>Spizellomycetales</taxon>
        <taxon>Spizellomycetaceae</taxon>
        <taxon>Spizellomyces</taxon>
    </lineage>
</organism>
<keyword evidence="1" id="KW-0732">Signal</keyword>
<dbReference type="Pfam" id="PF03283">
    <property type="entry name" value="PAE"/>
    <property type="match status" value="1"/>
</dbReference>
<evidence type="ECO:0000256" key="1">
    <source>
        <dbReference type="SAM" id="SignalP"/>
    </source>
</evidence>
<feature type="chain" id="PRO_5005540100" description="Pectin acetylesterase" evidence="1">
    <location>
        <begin position="21"/>
        <end position="431"/>
    </location>
</feature>
<dbReference type="GO" id="GO:0016787">
    <property type="term" value="F:hydrolase activity"/>
    <property type="evidence" value="ECO:0007669"/>
    <property type="project" value="InterPro"/>
</dbReference>
<dbReference type="RefSeq" id="XP_016611125.1">
    <property type="nucleotide sequence ID" value="XM_016750451.1"/>
</dbReference>
<feature type="signal peptide" evidence="1">
    <location>
        <begin position="1"/>
        <end position="20"/>
    </location>
</feature>
<dbReference type="STRING" id="645134.A0A0L0HNV9"/>
<evidence type="ECO:0000313" key="2">
    <source>
        <dbReference type="EMBL" id="KND03086.1"/>
    </source>
</evidence>
<dbReference type="PANTHER" id="PTHR21562:SF122">
    <property type="entry name" value="PALMITOLEOYL-PROTEIN CARBOXYLESTERASE NOTUM"/>
    <property type="match status" value="1"/>
</dbReference>
<protein>
    <recommendedName>
        <fullName evidence="4">Pectin acetylesterase</fullName>
    </recommendedName>
</protein>
<dbReference type="OMA" id="HCQTEME"/>
<accession>A0A0L0HNV9</accession>
<dbReference type="VEuPathDB" id="FungiDB:SPPG_02150"/>
<dbReference type="PANTHER" id="PTHR21562">
    <property type="entry name" value="NOTUM-RELATED"/>
    <property type="match status" value="1"/>
</dbReference>